<dbReference type="GO" id="GO:0044423">
    <property type="term" value="C:virion component"/>
    <property type="evidence" value="ECO:0007669"/>
    <property type="project" value="UniProtKB-KW"/>
</dbReference>
<dbReference type="Pfam" id="PF21081">
    <property type="entry name" value="Methyltrans_Mon_3rd"/>
    <property type="match status" value="1"/>
</dbReference>
<dbReference type="EC" id="2.7.7.88" evidence="5"/>
<dbReference type="RefSeq" id="YP_009505541.1">
    <property type="nucleotide sequence ID" value="NC_038287.1"/>
</dbReference>
<comment type="catalytic activity">
    <reaction evidence="22">
        <text>a 5'-end (5'-triphosphoguanosine)-(2'-O-methyladenylyl)-adenylyl-cytidylyl-adenosine in mRNA + S-adenosyl-L-methionine = a 5'-end (N(7)-methyl 5'-triphosphoguanosine)-(2'-O-methyladenylyl)-adenylyl-cytidylyl-adenosine in mRNA + S-adenosyl-L-homocysteine</text>
        <dbReference type="Rhea" id="RHEA:65440"/>
        <dbReference type="Rhea" id="RHEA-COMP:16798"/>
        <dbReference type="Rhea" id="RHEA-COMP:16801"/>
        <dbReference type="ChEBI" id="CHEBI:57856"/>
        <dbReference type="ChEBI" id="CHEBI:59789"/>
        <dbReference type="ChEBI" id="CHEBI:156482"/>
        <dbReference type="ChEBI" id="CHEBI:156483"/>
    </reaction>
</comment>
<evidence type="ECO:0000259" key="32">
    <source>
        <dbReference type="PROSITE" id="PS51590"/>
    </source>
</evidence>
<dbReference type="GO" id="GO:0005524">
    <property type="term" value="F:ATP binding"/>
    <property type="evidence" value="ECO:0007669"/>
    <property type="project" value="UniProtKB-KW"/>
</dbReference>
<evidence type="ECO:0000256" key="26">
    <source>
        <dbReference type="ARBA" id="ARBA00031012"/>
    </source>
</evidence>
<evidence type="ECO:0000256" key="25">
    <source>
        <dbReference type="ARBA" id="ARBA00030436"/>
    </source>
</evidence>
<comment type="similarity">
    <text evidence="3">Belongs to the rhabdoviridae protein L family.</text>
</comment>
<evidence type="ECO:0000256" key="7">
    <source>
        <dbReference type="ARBA" id="ARBA00022484"/>
    </source>
</evidence>
<reference evidence="33 34" key="1">
    <citation type="journal article" date="2015" name="PLoS Pathog.">
        <title>Evolution of genome size and complexity in the rhabdoviridae.</title>
        <authorList>
            <person name="Walker P.J."/>
            <person name="Firth C."/>
            <person name="Widen S.G."/>
            <person name="Blasdell K.R."/>
            <person name="Guzman H."/>
            <person name="Wood T.G."/>
            <person name="Paradkar P.N."/>
            <person name="Holmes E.C."/>
            <person name="Tesh R.B."/>
            <person name="Vasilakis N."/>
        </authorList>
    </citation>
    <scope>NUCLEOTIDE SEQUENCE [LARGE SCALE GENOMIC DNA]</scope>
    <source>
        <strain evidence="33 34">ISS Phl-166</strain>
    </source>
</reference>
<comment type="catalytic activity">
    <reaction evidence="28">
        <text>a 5'-end (5'-triphosphoguanosine)-adenylyl-adenylyl-cytidylyl-adenosine in mRNA + 2 S-adenosyl-L-methionine = a 5'-end (N(7)-methyl 5'-triphosphoguanosine)-(2'-O-methyladenylyl)-adenylyl-cytidylyl-adenosine in mRNA + 2 S-adenosyl-L-homocysteine + H(+)</text>
        <dbReference type="Rhea" id="RHEA:65376"/>
        <dbReference type="Rhea" id="RHEA-COMP:16797"/>
        <dbReference type="Rhea" id="RHEA-COMP:16798"/>
        <dbReference type="ChEBI" id="CHEBI:15378"/>
        <dbReference type="ChEBI" id="CHEBI:57856"/>
        <dbReference type="ChEBI" id="CHEBI:59789"/>
        <dbReference type="ChEBI" id="CHEBI:156483"/>
        <dbReference type="ChEBI" id="CHEBI:156484"/>
        <dbReference type="EC" id="2.1.1.375"/>
    </reaction>
</comment>
<dbReference type="InterPro" id="IPR026890">
    <property type="entry name" value="Mononeg_mRNAcap"/>
</dbReference>
<dbReference type="GO" id="GO:0030430">
    <property type="term" value="C:host cell cytoplasm"/>
    <property type="evidence" value="ECO:0007669"/>
    <property type="project" value="UniProtKB-SubCell"/>
</dbReference>
<keyword evidence="8" id="KW-0489">Methyltransferase</keyword>
<dbReference type="PROSITE" id="PS50526">
    <property type="entry name" value="RDRP_SSRNA_NEG_NONSEG"/>
    <property type="match status" value="1"/>
</dbReference>
<keyword evidence="20" id="KW-0511">Multifunctional enzyme</keyword>
<dbReference type="Pfam" id="PF14314">
    <property type="entry name" value="Methyltrans_Mon_2nd"/>
    <property type="match status" value="1"/>
</dbReference>
<dbReference type="Pfam" id="PF14318">
    <property type="entry name" value="Mononeg_mRNAcap"/>
    <property type="match status" value="1"/>
</dbReference>
<dbReference type="KEGG" id="vg:37616384"/>
<dbReference type="Pfam" id="PF21080">
    <property type="entry name" value="Methyltrans_Mon_1st"/>
    <property type="match status" value="1"/>
</dbReference>
<dbReference type="EMBL" id="KM205024">
    <property type="protein sequence ID" value="AJR28590.1"/>
    <property type="molecule type" value="Viral_cRNA"/>
</dbReference>
<keyword evidence="14" id="KW-0378">Hydrolase</keyword>
<dbReference type="GO" id="GO:0039689">
    <property type="term" value="P:negative stranded viral RNA replication"/>
    <property type="evidence" value="ECO:0007669"/>
    <property type="project" value="UniProtKB-ARBA"/>
</dbReference>
<evidence type="ECO:0000256" key="2">
    <source>
        <dbReference type="ARBA" id="ARBA00004328"/>
    </source>
</evidence>
<evidence type="ECO:0000256" key="16">
    <source>
        <dbReference type="ARBA" id="ARBA00022844"/>
    </source>
</evidence>
<dbReference type="PROSITE" id="PS51590">
    <property type="entry name" value="SAM_MT_MNV_L"/>
    <property type="match status" value="1"/>
</dbReference>
<evidence type="ECO:0000256" key="9">
    <source>
        <dbReference type="ARBA" id="ARBA00022664"/>
    </source>
</evidence>
<feature type="domain" description="RdRp catalytic" evidence="31">
    <location>
        <begin position="591"/>
        <end position="777"/>
    </location>
</feature>
<keyword evidence="10" id="KW-0808">Transferase</keyword>
<keyword evidence="9" id="KW-0507">mRNA processing</keyword>
<dbReference type="InterPro" id="IPR039736">
    <property type="entry name" value="L_poly_C"/>
</dbReference>
<evidence type="ECO:0000256" key="4">
    <source>
        <dbReference type="ARBA" id="ARBA00012494"/>
    </source>
</evidence>
<dbReference type="Proteomes" id="UP000232933">
    <property type="component" value="Segment"/>
</dbReference>
<dbReference type="InterPro" id="IPR025786">
    <property type="entry name" value="Mononega_L_MeTrfase"/>
</dbReference>
<keyword evidence="19" id="KW-1035">Host cytoplasm</keyword>
<evidence type="ECO:0000313" key="33">
    <source>
        <dbReference type="EMBL" id="AJR28590.1"/>
    </source>
</evidence>
<evidence type="ECO:0000256" key="5">
    <source>
        <dbReference type="ARBA" id="ARBA00012582"/>
    </source>
</evidence>
<evidence type="ECO:0000256" key="28">
    <source>
        <dbReference type="ARBA" id="ARBA00047370"/>
    </source>
</evidence>
<evidence type="ECO:0000256" key="15">
    <source>
        <dbReference type="ARBA" id="ARBA00022840"/>
    </source>
</evidence>
<feature type="domain" description="Mononegavirus-type SAM-dependent 2'-O-MTase" evidence="32">
    <location>
        <begin position="1632"/>
        <end position="1829"/>
    </location>
</feature>
<dbReference type="Pfam" id="PF00946">
    <property type="entry name" value="Mononeg_RNA_pol"/>
    <property type="match status" value="1"/>
</dbReference>
<protein>
    <recommendedName>
        <fullName evidence="6">RNA-directed RNA polymerase L</fullName>
        <ecNumber evidence="23">2.1.1.375</ecNumber>
        <ecNumber evidence="4">2.7.7.48</ecNumber>
        <ecNumber evidence="5">2.7.7.88</ecNumber>
    </recommendedName>
    <alternativeName>
        <fullName evidence="24">Large structural protein</fullName>
    </alternativeName>
    <alternativeName>
        <fullName evidence="26">Replicase</fullName>
    </alternativeName>
    <alternativeName>
        <fullName evidence="25">Transcriptase</fullName>
    </alternativeName>
</protein>
<evidence type="ECO:0000256" key="29">
    <source>
        <dbReference type="ARBA" id="ARBA00048548"/>
    </source>
</evidence>
<evidence type="ECO:0000256" key="17">
    <source>
        <dbReference type="ARBA" id="ARBA00022953"/>
    </source>
</evidence>
<evidence type="ECO:0000256" key="10">
    <source>
        <dbReference type="ARBA" id="ARBA00022679"/>
    </source>
</evidence>
<keyword evidence="15" id="KW-0067">ATP-binding</keyword>
<dbReference type="EC" id="2.7.7.48" evidence="4"/>
<evidence type="ECO:0000256" key="11">
    <source>
        <dbReference type="ARBA" id="ARBA00022691"/>
    </source>
</evidence>
<evidence type="ECO:0000256" key="30">
    <source>
        <dbReference type="ARBA" id="ARBA00050006"/>
    </source>
</evidence>
<evidence type="ECO:0000256" key="20">
    <source>
        <dbReference type="ARBA" id="ARBA00023268"/>
    </source>
</evidence>
<evidence type="ECO:0000256" key="18">
    <source>
        <dbReference type="ARBA" id="ARBA00023042"/>
    </source>
</evidence>
<dbReference type="InterPro" id="IPR048398">
    <property type="entry name" value="Methyltrans_Mon_C"/>
</dbReference>
<dbReference type="InterPro" id="IPR039530">
    <property type="entry name" value="L_methyltransferase_rhabdo"/>
</dbReference>
<evidence type="ECO:0000259" key="31">
    <source>
        <dbReference type="PROSITE" id="PS50526"/>
    </source>
</evidence>
<dbReference type="GO" id="GO:0016787">
    <property type="term" value="F:hydrolase activity"/>
    <property type="evidence" value="ECO:0007669"/>
    <property type="project" value="UniProtKB-KW"/>
</dbReference>
<dbReference type="InterPro" id="IPR048397">
    <property type="entry name" value="Methyltrans_Mon_CD"/>
</dbReference>
<keyword evidence="17" id="KW-0693">Viral RNA replication</keyword>
<organism evidence="33 34">
    <name type="scientific">Vesiculovirus radi</name>
    <dbReference type="NCBI Taxonomy" id="1972566"/>
    <lineage>
        <taxon>Viruses</taxon>
        <taxon>Riboviria</taxon>
        <taxon>Orthornavirae</taxon>
        <taxon>Negarnaviricota</taxon>
        <taxon>Haploviricotina</taxon>
        <taxon>Monjiviricetes</taxon>
        <taxon>Mononegavirales</taxon>
        <taxon>Rhabdoviridae</taxon>
        <taxon>Alpharhabdovirinae</taxon>
        <taxon>Vesiculovirus</taxon>
    </lineage>
</organism>
<keyword evidence="18" id="KW-0506">mRNA capping</keyword>
<comment type="catalytic activity">
    <reaction evidence="29">
        <text>GTP + H2O = GDP + phosphate + H(+)</text>
        <dbReference type="Rhea" id="RHEA:19669"/>
        <dbReference type="ChEBI" id="CHEBI:15377"/>
        <dbReference type="ChEBI" id="CHEBI:15378"/>
        <dbReference type="ChEBI" id="CHEBI:37565"/>
        <dbReference type="ChEBI" id="CHEBI:43474"/>
        <dbReference type="ChEBI" id="CHEBI:58189"/>
    </reaction>
</comment>
<evidence type="ECO:0000256" key="1">
    <source>
        <dbReference type="ARBA" id="ARBA00004192"/>
    </source>
</evidence>
<evidence type="ECO:0000256" key="21">
    <source>
        <dbReference type="ARBA" id="ARBA00024494"/>
    </source>
</evidence>
<proteinExistence type="inferred from homology"/>
<evidence type="ECO:0000256" key="27">
    <source>
        <dbReference type="ARBA" id="ARBA00047332"/>
    </source>
</evidence>
<evidence type="ECO:0000256" key="23">
    <source>
        <dbReference type="ARBA" id="ARBA00026099"/>
    </source>
</evidence>
<keyword evidence="11" id="KW-0949">S-adenosyl-L-methionine</keyword>
<dbReference type="EC" id="2.1.1.375" evidence="23"/>
<name>A0A0D3R2F8_9RHAB</name>
<evidence type="ECO:0000256" key="22">
    <source>
        <dbReference type="ARBA" id="ARBA00024499"/>
    </source>
</evidence>
<evidence type="ECO:0000256" key="24">
    <source>
        <dbReference type="ARBA" id="ARBA00030285"/>
    </source>
</evidence>
<keyword evidence="34" id="KW-1185">Reference proteome</keyword>
<evidence type="ECO:0000256" key="12">
    <source>
        <dbReference type="ARBA" id="ARBA00022695"/>
    </source>
</evidence>
<keyword evidence="16" id="KW-0946">Virion</keyword>
<keyword evidence="12" id="KW-0548">Nucleotidyltransferase</keyword>
<comment type="subcellular location">
    <subcellularLocation>
        <location evidence="1">Host cytoplasm</location>
    </subcellularLocation>
    <subcellularLocation>
        <location evidence="2">Virion</location>
    </subcellularLocation>
</comment>
<evidence type="ECO:0000313" key="34">
    <source>
        <dbReference type="Proteomes" id="UP000232933"/>
    </source>
</evidence>
<dbReference type="GO" id="GO:0004482">
    <property type="term" value="F:mRNA 5'-cap (guanine-N7-)-methyltransferase activity"/>
    <property type="evidence" value="ECO:0007669"/>
    <property type="project" value="InterPro"/>
</dbReference>
<dbReference type="NCBIfam" id="TIGR04198">
    <property type="entry name" value="paramyx_RNAcap"/>
    <property type="match status" value="1"/>
</dbReference>
<dbReference type="GeneID" id="37616384"/>
<keyword evidence="13" id="KW-0547">Nucleotide-binding</keyword>
<comment type="catalytic activity">
    <reaction evidence="21">
        <text>a 5'-end triphospho-adenylyl-adenylyl-cytidylyl-adenosine in mRNA + GDP + H(+) = a 5'-end (5'-triphosphoguanosine)-adenylyl-adenylyl-cytidylyl-adenosine in mRNA + diphosphate</text>
        <dbReference type="Rhea" id="RHEA:65436"/>
        <dbReference type="Rhea" id="RHEA-COMP:16797"/>
        <dbReference type="Rhea" id="RHEA-COMP:16799"/>
        <dbReference type="ChEBI" id="CHEBI:15378"/>
        <dbReference type="ChEBI" id="CHEBI:33019"/>
        <dbReference type="ChEBI" id="CHEBI:58189"/>
        <dbReference type="ChEBI" id="CHEBI:156484"/>
        <dbReference type="ChEBI" id="CHEBI:156503"/>
        <dbReference type="EC" id="2.7.7.88"/>
    </reaction>
</comment>
<dbReference type="InterPro" id="IPR014023">
    <property type="entry name" value="Mononeg_RNA_pol_cat"/>
</dbReference>
<dbReference type="PIRSF" id="PIRSF037546">
    <property type="entry name" value="RNA_pol_RhabdoV_sub"/>
    <property type="match status" value="1"/>
</dbReference>
<dbReference type="FunFam" id="3.40.50.150:FF:000473">
    <property type="entry name" value="RNA-directed RNA polymerase L"/>
    <property type="match status" value="1"/>
</dbReference>
<dbReference type="GO" id="GO:0003968">
    <property type="term" value="F:RNA-directed RNA polymerase activity"/>
    <property type="evidence" value="ECO:0007669"/>
    <property type="project" value="UniProtKB-KW"/>
</dbReference>
<evidence type="ECO:0000256" key="6">
    <source>
        <dbReference type="ARBA" id="ARBA00018602"/>
    </source>
</evidence>
<comment type="catalytic activity">
    <reaction evidence="27">
        <text>a 5'-end (5'-triphosphoguanosine)-adenylyl-adenylyl-cytidylyl-adenosine in mRNA + S-adenosyl-L-methionine = a 5'-end (5'-triphosphoguanosine)-(2'-O-methyladenylyl)-adenylyl-cytidylyl-adenosine in mRNA + S-adenosyl-L-homocysteine + H(+)</text>
        <dbReference type="Rhea" id="RHEA:65380"/>
        <dbReference type="Rhea" id="RHEA-COMP:16797"/>
        <dbReference type="Rhea" id="RHEA-COMP:16801"/>
        <dbReference type="ChEBI" id="CHEBI:15378"/>
        <dbReference type="ChEBI" id="CHEBI:57856"/>
        <dbReference type="ChEBI" id="CHEBI:59789"/>
        <dbReference type="ChEBI" id="CHEBI:156482"/>
        <dbReference type="ChEBI" id="CHEBI:156484"/>
    </reaction>
</comment>
<evidence type="ECO:0000256" key="8">
    <source>
        <dbReference type="ARBA" id="ARBA00022603"/>
    </source>
</evidence>
<comment type="subunit">
    <text evidence="30">May form homodimer. Interacts with the P protein; the association of P and L forms the polymerase complex, positions it on the template and allows to package the L polymerase in the virion, since P acts as a bridge between N and L. L binds loosely to N and is further bridged by the P protein, which interacts with L and N oligomers simultaneously.</text>
</comment>
<evidence type="ECO:0000256" key="3">
    <source>
        <dbReference type="ARBA" id="ARBA00006874"/>
    </source>
</evidence>
<keyword evidence="7" id="KW-0696">RNA-directed RNA polymerase</keyword>
<evidence type="ECO:0000256" key="19">
    <source>
        <dbReference type="ARBA" id="ARBA00023200"/>
    </source>
</evidence>
<sequence length="2100" mass="239474">MDNLELYERSWNEVEGEEFDRPGRFDKEDQSTVLSQFDYNLNSPLIKDDIENLILRYRGHPVGQLWVNKDWDDILGLLNWRNADPRGAGDLHGWFGEWIQSSNHPVSQGVEFLSRVDAEAEITFEVVKSFLLGWTGSKVSFSPKSGPVLSICETLCQKFLDLHKIVLIMNASTEEEKLTLTKTLGLKLKRKWISGKFVSVGRVWVSKGFCWLETQRLIMDRNFILMMKDVIIGRMQTLLAMINHTNPIWTPSNIMQLIKVYQIGDSILRELGNDAYDIIKCVEPICNLKIAEMAREFRPLIPEFPRFKYHIQDTVDKLSVKSKGIRDLYSHIMSISNIEMVLAVYGSFRHWGHPFINYIEGLKKLHEQVTMPKDIDKEYAEALASDLARLVLEQEFGRKKRWSVDPSLVPADHPFRNHILDNTWPTPVQIQDFGDQWHKLPLVQCFDIPDLIDPSIIYADKSHSMNKSEVLTHVKKYPNRVIPTRKVLQSMLDKPATNWLEFLEEVDKHGLCDDDLIIGLKGKERELKLIGRFFSLMSWKLREYFVITEHLIKTHFVPLFGGLTMADDLTSVIKKMLDSSSGQGLNDYSSVCLANHIDYEKWNNHQRKESNEPVFRVMGQFLGYPNLISRTHEFFEKSLIYYNGRPDLMKVVGNSLENRTAVRVCWNGQAGGLEGLRQKGWSILNLLVIQREAKIRNTSVKVLAQGDNQVICTQYKTRNHRSDLELKAALADIQSNNDAIMTAIERGTTKLGLVINQDETMQSADYLNYGKVPIFRGSIRGLEFKRWSRVTCVTNDQLPTCANLMASVSTNALTVAHFDTTPINAMTQFNYFGNFARLLLYMHDPAIKMSFHDSRFPHKGVFSYAFKVGMLYLDPSIGGVCGTALSRFLIRGFPDPVTESLSFWKVIYNHTSNLELKSLAVRFGNPKIALFRIDHIEKLLEDPTSLNISMGMSPANLLKTEIKKNLIEKRSRIANQIVRDSVFKVVRDDRNLNDLLWSIDPLFPRFLSEFKSGTFSGVASSIISLFQNSRTVRNMFKEYLSRELDSLVYRSELSSLEHLVSYGTRQDQMRIWECSAEQADYLRLLSWKRKCLGTTVPHPLEMHGRGCIKTILSDCCRVSRLDYISVHCPKGLCRVLDSRGPFPAYLGSKTSESTSIIQPWEKESKIPLIRRATRLRDAIHWFVSPSSNLARIINDNIRSLTGEDWSQSAEGFKRTGSALHRFSTSRMSHGGFASQSPASLTRLVATTDTMTEFNQDNYDFMFQASLLYSQMSTSVMLMNTECSNTLHFHVKCLKCIRKIEEPWLETSSGFRFEDVSTTLASWRNGAGSWGEMREQLKAMSGDWGSLSPVEKSYHVGRAIGFLFGDLTAQNSRHADDSSIFPLSIQKRLRGRSFLRGLLDGLMRASACQVIHRRSLSRIKRPANAVYGGLIHLIDKLSQSSAFINFCREGQIREELQSIPHKIPASYPTSNLDLGINIRNYLRYNCHRVSTGSYKSDISDIWVFSDLMSVGFAGPLGLSTKLLSALYKPSLSKRDRETIRKINNLSQLLRSNEELPVAYRSFLERKILCCDEEIRHACKFGIPQRVYEGSYPGWGDEASGKCYPIKLVFTSQDNAKSLSMPRRIQNPLISGLREAQLPTGAHYKLRSIIRSFGIKYNHFICGGDGSGGMTAALLRLNRYSLGVFNSLLDFSGSTMRGSAPDPPSALETLGGERVRCLNGEEVWEAPSDLSEQKTWDYFRQFKSDRNLRIDLMVFDMEVRELATSERIQRLLRNNIHSLLESSGTLIFKTYGTMIAQMPENVVNVIGPLFYETYLVQTEYSSSQTSEVYFVGRTLKGFVDSKSVDWADLSYHWTKLFCFRTAEEEYRRAKDISRADTLAGVPPEFLPDPLTMINTLLEIGGVPSGVAYNLSYDLHLLEAGGLTKAIVLMSMLSHFNINTIREHPVRPNPPSDGNLIRLASAMCGIGLWISIEYNDTRLYKTILRIIERSYPFRILSTEQHGKYKISWSSKEGQGIRKDVRVCDKMANIGQWMRILRRLRWEQSNLEREKVSTFLGKISGGLSLLYIRKSTGIFELLSGTISDDDRSGVYVTKETIDSDDWRD</sequence>
<accession>A0A0D3R2F8</accession>
<evidence type="ECO:0000256" key="13">
    <source>
        <dbReference type="ARBA" id="ARBA00022741"/>
    </source>
</evidence>
<evidence type="ECO:0000256" key="14">
    <source>
        <dbReference type="ARBA" id="ARBA00022801"/>
    </source>
</evidence>
<dbReference type="InterPro" id="IPR017234">
    <property type="entry name" value="RNA-dir_pol_rhabdovirus"/>
</dbReference>